<reference evidence="11 12" key="1">
    <citation type="journal article" date="2013" name="Genome Announc.">
        <title>Draft Genome Sequence of Arcticibacter svalbardensis Strain MN12-7T, a Member of the Family Sphingobacteriaceae Isolated from an Arctic Soil Sample.</title>
        <authorList>
            <person name="Shivaji S."/>
            <person name="Ara S."/>
            <person name="Prasad S."/>
            <person name="Manasa B.P."/>
            <person name="Begum Z."/>
            <person name="Singh A."/>
            <person name="Kumar Pinnaka A."/>
        </authorList>
    </citation>
    <scope>NUCLEOTIDE SEQUENCE [LARGE SCALE GENOMIC DNA]</scope>
    <source>
        <strain evidence="11 12">MN12-7</strain>
    </source>
</reference>
<comment type="pathway">
    <text evidence="9">Protein modification; lipoprotein biosynthesis (signal peptide cleavage).</text>
</comment>
<evidence type="ECO:0000256" key="1">
    <source>
        <dbReference type="ARBA" id="ARBA00006139"/>
    </source>
</evidence>
<dbReference type="PRINTS" id="PR00781">
    <property type="entry name" value="LIPOSIGPTASE"/>
</dbReference>
<keyword evidence="8 9" id="KW-0472">Membrane</keyword>
<comment type="function">
    <text evidence="9">This protein specifically catalyzes the removal of signal peptides from prolipoproteins.</text>
</comment>
<evidence type="ECO:0000256" key="4">
    <source>
        <dbReference type="ARBA" id="ARBA00022692"/>
    </source>
</evidence>
<protein>
    <recommendedName>
        <fullName evidence="9">Lipoprotein signal peptidase</fullName>
        <ecNumber evidence="9">3.4.23.36</ecNumber>
    </recommendedName>
    <alternativeName>
        <fullName evidence="9">Prolipoprotein signal peptidase</fullName>
    </alternativeName>
    <alternativeName>
        <fullName evidence="9">Signal peptidase II</fullName>
        <shortName evidence="9">SPase II</shortName>
    </alternativeName>
</protein>
<comment type="similarity">
    <text evidence="1 9 10">Belongs to the peptidase A8 family.</text>
</comment>
<feature type="transmembrane region" description="Helical" evidence="9">
    <location>
        <begin position="66"/>
        <end position="84"/>
    </location>
</feature>
<evidence type="ECO:0000313" key="12">
    <source>
        <dbReference type="Proteomes" id="UP000014174"/>
    </source>
</evidence>
<keyword evidence="11" id="KW-0449">Lipoprotein</keyword>
<dbReference type="Pfam" id="PF01252">
    <property type="entry name" value="Peptidase_A8"/>
    <property type="match status" value="1"/>
</dbReference>
<keyword evidence="6 9" id="KW-0378">Hydrolase</keyword>
<dbReference type="PANTHER" id="PTHR33695:SF1">
    <property type="entry name" value="LIPOPROTEIN SIGNAL PEPTIDASE"/>
    <property type="match status" value="1"/>
</dbReference>
<evidence type="ECO:0000256" key="3">
    <source>
        <dbReference type="ARBA" id="ARBA00022670"/>
    </source>
</evidence>
<keyword evidence="3 9" id="KW-0645">Protease</keyword>
<dbReference type="GO" id="GO:0006508">
    <property type="term" value="P:proteolysis"/>
    <property type="evidence" value="ECO:0007669"/>
    <property type="project" value="UniProtKB-KW"/>
</dbReference>
<evidence type="ECO:0000256" key="2">
    <source>
        <dbReference type="ARBA" id="ARBA00022475"/>
    </source>
</evidence>
<dbReference type="Proteomes" id="UP000014174">
    <property type="component" value="Unassembled WGS sequence"/>
</dbReference>
<gene>
    <name evidence="9" type="primary">lspA</name>
    <name evidence="11" type="ORF">ADIARSV_4170</name>
</gene>
<dbReference type="NCBIfam" id="NF011369">
    <property type="entry name" value="PRK14788.1"/>
    <property type="match status" value="1"/>
</dbReference>
<comment type="caution">
    <text evidence="9">Lacks conserved residue(s) required for the propagation of feature annotation.</text>
</comment>
<sequence length="217" mass="24679">MMKAYFKPFLTVFLILLADQSLKFWIKLNMSLGQEYHIIGNRAIIHFTENNGMAFGMEFGGEAGKLALTLFRIVAVCAIGYGVIHLIKHKYHRGLILNVALIFAGAMGNIIDSTFYGLLFNESTYFQASKFLPVDGGYAGLFHGKVVDMFYFPLIEGTFPNWFPLWSGESFIFFRPIFNVADAAISIGVIAILIFQKTYFKEEKQEKIYPHNEIIEE</sequence>
<dbReference type="PATRIC" id="fig|1150600.3.peg.4128"/>
<feature type="active site" evidence="9">
    <location>
        <position position="182"/>
    </location>
</feature>
<dbReference type="InterPro" id="IPR001872">
    <property type="entry name" value="Peptidase_A8"/>
</dbReference>
<dbReference type="EMBL" id="AQPN01000145">
    <property type="protein sequence ID" value="EOR92658.1"/>
    <property type="molecule type" value="Genomic_DNA"/>
</dbReference>
<evidence type="ECO:0000256" key="6">
    <source>
        <dbReference type="ARBA" id="ARBA00022801"/>
    </source>
</evidence>
<keyword evidence="12" id="KW-1185">Reference proteome</keyword>
<feature type="active site" evidence="9">
    <location>
        <position position="148"/>
    </location>
</feature>
<dbReference type="PANTHER" id="PTHR33695">
    <property type="entry name" value="LIPOPROTEIN SIGNAL PEPTIDASE"/>
    <property type="match status" value="1"/>
</dbReference>
<evidence type="ECO:0000256" key="9">
    <source>
        <dbReference type="HAMAP-Rule" id="MF_00161"/>
    </source>
</evidence>
<dbReference type="AlphaFoldDB" id="R9GLT0"/>
<proteinExistence type="inferred from homology"/>
<feature type="transmembrane region" description="Helical" evidence="9">
    <location>
        <begin position="96"/>
        <end position="119"/>
    </location>
</feature>
<keyword evidence="2 9" id="KW-1003">Cell membrane</keyword>
<keyword evidence="5 9" id="KW-0064">Aspartyl protease</keyword>
<evidence type="ECO:0000256" key="5">
    <source>
        <dbReference type="ARBA" id="ARBA00022750"/>
    </source>
</evidence>
<organism evidence="11 12">
    <name type="scientific">Arcticibacter svalbardensis MN12-7</name>
    <dbReference type="NCBI Taxonomy" id="1150600"/>
    <lineage>
        <taxon>Bacteria</taxon>
        <taxon>Pseudomonadati</taxon>
        <taxon>Bacteroidota</taxon>
        <taxon>Sphingobacteriia</taxon>
        <taxon>Sphingobacteriales</taxon>
        <taxon>Sphingobacteriaceae</taxon>
        <taxon>Arcticibacter</taxon>
    </lineage>
</organism>
<comment type="catalytic activity">
    <reaction evidence="9">
        <text>Release of signal peptides from bacterial membrane prolipoproteins. Hydrolyzes -Xaa-Yaa-Zaa-|-(S,diacylglyceryl)Cys-, in which Xaa is hydrophobic (preferably Leu), and Yaa (Ala or Ser) and Zaa (Gly or Ala) have small, neutral side chains.</text>
        <dbReference type="EC" id="3.4.23.36"/>
    </reaction>
</comment>
<dbReference type="GO" id="GO:0004190">
    <property type="term" value="F:aspartic-type endopeptidase activity"/>
    <property type="evidence" value="ECO:0007669"/>
    <property type="project" value="UniProtKB-UniRule"/>
</dbReference>
<dbReference type="UniPathway" id="UPA00665"/>
<accession>R9GLT0</accession>
<dbReference type="STRING" id="1150600.ADIARSV_4170"/>
<evidence type="ECO:0000256" key="7">
    <source>
        <dbReference type="ARBA" id="ARBA00022989"/>
    </source>
</evidence>
<dbReference type="EC" id="3.4.23.36" evidence="9"/>
<dbReference type="GO" id="GO:0005886">
    <property type="term" value="C:plasma membrane"/>
    <property type="evidence" value="ECO:0007669"/>
    <property type="project" value="UniProtKB-SubCell"/>
</dbReference>
<feature type="transmembrane region" description="Helical" evidence="9">
    <location>
        <begin position="172"/>
        <end position="195"/>
    </location>
</feature>
<name>R9GLT0_9SPHI</name>
<dbReference type="HAMAP" id="MF_00161">
    <property type="entry name" value="LspA"/>
    <property type="match status" value="1"/>
</dbReference>
<evidence type="ECO:0000256" key="8">
    <source>
        <dbReference type="ARBA" id="ARBA00023136"/>
    </source>
</evidence>
<evidence type="ECO:0000313" key="11">
    <source>
        <dbReference type="EMBL" id="EOR92658.1"/>
    </source>
</evidence>
<keyword evidence="7 9" id="KW-1133">Transmembrane helix</keyword>
<comment type="subcellular location">
    <subcellularLocation>
        <location evidence="9">Cell membrane</location>
        <topology evidence="9">Multi-pass membrane protein</topology>
    </subcellularLocation>
</comment>
<comment type="caution">
    <text evidence="11">The sequence shown here is derived from an EMBL/GenBank/DDBJ whole genome shotgun (WGS) entry which is preliminary data.</text>
</comment>
<dbReference type="eggNOG" id="COG0597">
    <property type="taxonomic scope" value="Bacteria"/>
</dbReference>
<evidence type="ECO:0000256" key="10">
    <source>
        <dbReference type="RuleBase" id="RU004181"/>
    </source>
</evidence>
<keyword evidence="4 9" id="KW-0812">Transmembrane</keyword>